<gene>
    <name evidence="1" type="ORF">RHMOL_Rhmol11G0076100</name>
</gene>
<proteinExistence type="predicted"/>
<evidence type="ECO:0000313" key="2">
    <source>
        <dbReference type="Proteomes" id="UP001062846"/>
    </source>
</evidence>
<dbReference type="Proteomes" id="UP001062846">
    <property type="component" value="Chromosome 11"/>
</dbReference>
<organism evidence="1 2">
    <name type="scientific">Rhododendron molle</name>
    <name type="common">Chinese azalea</name>
    <name type="synonym">Azalea mollis</name>
    <dbReference type="NCBI Taxonomy" id="49168"/>
    <lineage>
        <taxon>Eukaryota</taxon>
        <taxon>Viridiplantae</taxon>
        <taxon>Streptophyta</taxon>
        <taxon>Embryophyta</taxon>
        <taxon>Tracheophyta</taxon>
        <taxon>Spermatophyta</taxon>
        <taxon>Magnoliopsida</taxon>
        <taxon>eudicotyledons</taxon>
        <taxon>Gunneridae</taxon>
        <taxon>Pentapetalae</taxon>
        <taxon>asterids</taxon>
        <taxon>Ericales</taxon>
        <taxon>Ericaceae</taxon>
        <taxon>Ericoideae</taxon>
        <taxon>Rhodoreae</taxon>
        <taxon>Rhododendron</taxon>
    </lineage>
</organism>
<comment type="caution">
    <text evidence="1">The sequence shown here is derived from an EMBL/GenBank/DDBJ whole genome shotgun (WGS) entry which is preliminary data.</text>
</comment>
<protein>
    <submittedName>
        <fullName evidence="1">Uncharacterized protein</fullName>
    </submittedName>
</protein>
<reference evidence="1" key="1">
    <citation type="submission" date="2022-02" db="EMBL/GenBank/DDBJ databases">
        <title>Plant Genome Project.</title>
        <authorList>
            <person name="Zhang R.-G."/>
        </authorList>
    </citation>
    <scope>NUCLEOTIDE SEQUENCE</scope>
    <source>
        <strain evidence="1">AT1</strain>
    </source>
</reference>
<name>A0ACC0LPK9_RHOML</name>
<keyword evidence="2" id="KW-1185">Reference proteome</keyword>
<accession>A0ACC0LPK9</accession>
<sequence length="208" mass="23988">MFERGGRRRRQCNLLELRAGVFDRGFEHKVVFVSSRRARIWVARRQRSSEVVAIAGQRRRSGGEVRFCKARGRGYLDSRFEHRSRSASSRRARIWVARRQRSSEVVAIAGQRRQSGGEVRFCKARGRGYSDSRFEHRSRSAFSRRSRGWSKSRPRRSHAPVNTDKVPPLTGACGLLRRAPATFRPPPKLSRRDEHNPVLKTSVQPLLI</sequence>
<dbReference type="EMBL" id="CM046398">
    <property type="protein sequence ID" value="KAI8530650.1"/>
    <property type="molecule type" value="Genomic_DNA"/>
</dbReference>
<evidence type="ECO:0000313" key="1">
    <source>
        <dbReference type="EMBL" id="KAI8530650.1"/>
    </source>
</evidence>